<proteinExistence type="predicted"/>
<reference evidence="2" key="1">
    <citation type="submission" date="2020-06" db="EMBL/GenBank/DDBJ databases">
        <authorList>
            <person name="Li T."/>
            <person name="Hu X."/>
            <person name="Zhang T."/>
            <person name="Song X."/>
            <person name="Zhang H."/>
            <person name="Dai N."/>
            <person name="Sheng W."/>
            <person name="Hou X."/>
            <person name="Wei L."/>
        </authorList>
    </citation>
    <scope>NUCLEOTIDE SEQUENCE</scope>
    <source>
        <strain evidence="2">G02</strain>
        <tissue evidence="2">Leaf</tissue>
    </source>
</reference>
<comment type="caution">
    <text evidence="2">The sequence shown here is derived from an EMBL/GenBank/DDBJ whole genome shotgun (WGS) entry which is preliminary data.</text>
</comment>
<feature type="region of interest" description="Disordered" evidence="1">
    <location>
        <begin position="14"/>
        <end position="104"/>
    </location>
</feature>
<organism evidence="2">
    <name type="scientific">Sesamum radiatum</name>
    <name type="common">Black benniseed</name>
    <dbReference type="NCBI Taxonomy" id="300843"/>
    <lineage>
        <taxon>Eukaryota</taxon>
        <taxon>Viridiplantae</taxon>
        <taxon>Streptophyta</taxon>
        <taxon>Embryophyta</taxon>
        <taxon>Tracheophyta</taxon>
        <taxon>Spermatophyta</taxon>
        <taxon>Magnoliopsida</taxon>
        <taxon>eudicotyledons</taxon>
        <taxon>Gunneridae</taxon>
        <taxon>Pentapetalae</taxon>
        <taxon>asterids</taxon>
        <taxon>lamiids</taxon>
        <taxon>Lamiales</taxon>
        <taxon>Pedaliaceae</taxon>
        <taxon>Sesamum</taxon>
    </lineage>
</organism>
<dbReference type="EMBL" id="JACGWJ010000017">
    <property type="protein sequence ID" value="KAL0355328.1"/>
    <property type="molecule type" value="Genomic_DNA"/>
</dbReference>
<accession>A0AAW2PJX5</accession>
<protein>
    <submittedName>
        <fullName evidence="2">Uncharacterized protein</fullName>
    </submittedName>
</protein>
<sequence length="104" mass="10994">MFDKLFQDQIFGSPEGYLAATPPSANLKGTLASSDSRGKRPTGMTLEGSSKYVKISSSGHPSSSTPPLGSACSRATSLPPPPLLGIGGYTSRPHRYPFETLHTR</sequence>
<gene>
    <name evidence="2" type="ORF">Sradi_3979700</name>
</gene>
<feature type="compositionally biased region" description="Low complexity" evidence="1">
    <location>
        <begin position="56"/>
        <end position="70"/>
    </location>
</feature>
<evidence type="ECO:0000256" key="1">
    <source>
        <dbReference type="SAM" id="MobiDB-lite"/>
    </source>
</evidence>
<dbReference type="AlphaFoldDB" id="A0AAW2PJX5"/>
<reference evidence="2" key="2">
    <citation type="journal article" date="2024" name="Plant">
        <title>Genomic evolution and insights into agronomic trait innovations of Sesamum species.</title>
        <authorList>
            <person name="Miao H."/>
            <person name="Wang L."/>
            <person name="Qu L."/>
            <person name="Liu H."/>
            <person name="Sun Y."/>
            <person name="Le M."/>
            <person name="Wang Q."/>
            <person name="Wei S."/>
            <person name="Zheng Y."/>
            <person name="Lin W."/>
            <person name="Duan Y."/>
            <person name="Cao H."/>
            <person name="Xiong S."/>
            <person name="Wang X."/>
            <person name="Wei L."/>
            <person name="Li C."/>
            <person name="Ma Q."/>
            <person name="Ju M."/>
            <person name="Zhao R."/>
            <person name="Li G."/>
            <person name="Mu C."/>
            <person name="Tian Q."/>
            <person name="Mei H."/>
            <person name="Zhang T."/>
            <person name="Gao T."/>
            <person name="Zhang H."/>
        </authorList>
    </citation>
    <scope>NUCLEOTIDE SEQUENCE</scope>
    <source>
        <strain evidence="2">G02</strain>
    </source>
</reference>
<evidence type="ECO:0000313" key="2">
    <source>
        <dbReference type="EMBL" id="KAL0355328.1"/>
    </source>
</evidence>
<name>A0AAW2PJX5_SESRA</name>